<evidence type="ECO:0000313" key="2">
    <source>
        <dbReference type="WBParaSite" id="L893_g5209.t1"/>
    </source>
</evidence>
<reference evidence="2" key="1">
    <citation type="submission" date="2016-11" db="UniProtKB">
        <authorList>
            <consortium name="WormBaseParasite"/>
        </authorList>
    </citation>
    <scope>IDENTIFICATION</scope>
</reference>
<dbReference type="AlphaFoldDB" id="A0A1I8AFH4"/>
<dbReference type="WBParaSite" id="L893_g5209.t1">
    <property type="protein sequence ID" value="L893_g5209.t1"/>
    <property type="gene ID" value="L893_g5209"/>
</dbReference>
<organism evidence="1 2">
    <name type="scientific">Steinernema glaseri</name>
    <dbReference type="NCBI Taxonomy" id="37863"/>
    <lineage>
        <taxon>Eukaryota</taxon>
        <taxon>Metazoa</taxon>
        <taxon>Ecdysozoa</taxon>
        <taxon>Nematoda</taxon>
        <taxon>Chromadorea</taxon>
        <taxon>Rhabditida</taxon>
        <taxon>Tylenchina</taxon>
        <taxon>Panagrolaimomorpha</taxon>
        <taxon>Strongyloidoidea</taxon>
        <taxon>Steinernematidae</taxon>
        <taxon>Steinernema</taxon>
    </lineage>
</organism>
<evidence type="ECO:0000313" key="1">
    <source>
        <dbReference type="Proteomes" id="UP000095287"/>
    </source>
</evidence>
<name>A0A1I8AFH4_9BILA</name>
<accession>A0A1I8AFH4</accession>
<keyword evidence="1" id="KW-1185">Reference proteome</keyword>
<proteinExistence type="predicted"/>
<sequence length="187" mass="20730">MNLERHLEESGPLRSARLVALTYVCFHACFMSVPIDITMSDDVEDLLRKSSVKKQLSHCSLCDNRNQQQLQSQASKAGLCGTFRRGCGSTIALTSYSIRSPVASSVPASSRFFQSSPESRVLAPVSHNHDPKHSSCDLKDIRLTQKDGNWRCVRFLAGMSLHGVPLKYEASNMVKAKIVLMPSLKFT</sequence>
<protein>
    <submittedName>
        <fullName evidence="2">Uncharacterized protein</fullName>
    </submittedName>
</protein>
<dbReference type="Proteomes" id="UP000095287">
    <property type="component" value="Unplaced"/>
</dbReference>